<name>A0A3S9IEA4_9ACTN</name>
<dbReference type="KEGG" id="saqu:EJC51_45790"/>
<protein>
    <submittedName>
        <fullName evidence="2">Nuclear transport factor 2 family protein</fullName>
    </submittedName>
</protein>
<dbReference type="RefSeq" id="WP_126276522.1">
    <property type="nucleotide sequence ID" value="NZ_CP034463.1"/>
</dbReference>
<dbReference type="EMBL" id="CP034463">
    <property type="protein sequence ID" value="AZP22721.1"/>
    <property type="molecule type" value="Genomic_DNA"/>
</dbReference>
<dbReference type="Proteomes" id="UP000280197">
    <property type="component" value="Chromosome"/>
</dbReference>
<feature type="domain" description="SnoaL-like" evidence="1">
    <location>
        <begin position="10"/>
        <end position="113"/>
    </location>
</feature>
<evidence type="ECO:0000313" key="2">
    <source>
        <dbReference type="EMBL" id="AZP22721.1"/>
    </source>
</evidence>
<dbReference type="SUPFAM" id="SSF54427">
    <property type="entry name" value="NTF2-like"/>
    <property type="match status" value="1"/>
</dbReference>
<dbReference type="InterPro" id="IPR032710">
    <property type="entry name" value="NTF2-like_dom_sf"/>
</dbReference>
<gene>
    <name evidence="2" type="ORF">EJC51_45790</name>
</gene>
<dbReference type="Gene3D" id="3.10.450.50">
    <property type="match status" value="1"/>
</dbReference>
<dbReference type="Pfam" id="PF12680">
    <property type="entry name" value="SnoaL_2"/>
    <property type="match status" value="1"/>
</dbReference>
<keyword evidence="3" id="KW-1185">Reference proteome</keyword>
<organism evidence="2 3">
    <name type="scientific">Streptomyces aquilus</name>
    <dbReference type="NCBI Taxonomy" id="2548456"/>
    <lineage>
        <taxon>Bacteria</taxon>
        <taxon>Bacillati</taxon>
        <taxon>Actinomycetota</taxon>
        <taxon>Actinomycetes</taxon>
        <taxon>Kitasatosporales</taxon>
        <taxon>Streptomycetaceae</taxon>
        <taxon>Streptomyces</taxon>
    </lineage>
</organism>
<accession>A0A3S9IEA4</accession>
<dbReference type="InterPro" id="IPR037401">
    <property type="entry name" value="SnoaL-like"/>
</dbReference>
<dbReference type="AlphaFoldDB" id="A0A3S9IEA4"/>
<reference evidence="2 3" key="1">
    <citation type="submission" date="2018-12" db="EMBL/GenBank/DDBJ databases">
        <authorList>
            <person name="Li K."/>
        </authorList>
    </citation>
    <scope>NUCLEOTIDE SEQUENCE [LARGE SCALE GENOMIC DNA]</scope>
    <source>
        <strain evidence="3">CR22</strain>
    </source>
</reference>
<evidence type="ECO:0000313" key="3">
    <source>
        <dbReference type="Proteomes" id="UP000280197"/>
    </source>
</evidence>
<sequence length="130" mass="13899">MSVPAMPPAVLQFFQASQNGDADAWSGAFAEGARFHDPVGTPPLKGRAAIHDLVVSVLTSFSPFLGLTPTEAHTAGNSVAVTWHSAAITRDLRRVNWSGISVFELDDTGRIREARAYFDRAAFQAQVDGG</sequence>
<proteinExistence type="predicted"/>
<evidence type="ECO:0000259" key="1">
    <source>
        <dbReference type="Pfam" id="PF12680"/>
    </source>
</evidence>